<feature type="non-terminal residue" evidence="1">
    <location>
        <position position="1"/>
    </location>
</feature>
<organism evidence="1 2">
    <name type="scientific">Prorocentrum cordatum</name>
    <dbReference type="NCBI Taxonomy" id="2364126"/>
    <lineage>
        <taxon>Eukaryota</taxon>
        <taxon>Sar</taxon>
        <taxon>Alveolata</taxon>
        <taxon>Dinophyceae</taxon>
        <taxon>Prorocentrales</taxon>
        <taxon>Prorocentraceae</taxon>
        <taxon>Prorocentrum</taxon>
    </lineage>
</organism>
<evidence type="ECO:0000313" key="2">
    <source>
        <dbReference type="Proteomes" id="UP001189429"/>
    </source>
</evidence>
<comment type="caution">
    <text evidence="1">The sequence shown here is derived from an EMBL/GenBank/DDBJ whole genome shotgun (WGS) entry which is preliminary data.</text>
</comment>
<accession>A0ABN9V7V4</accession>
<protein>
    <submittedName>
        <fullName evidence="1">Uncharacterized protein</fullName>
    </submittedName>
</protein>
<proteinExistence type="predicted"/>
<gene>
    <name evidence="1" type="ORF">PCOR1329_LOCUS55274</name>
</gene>
<reference evidence="1" key="1">
    <citation type="submission" date="2023-10" db="EMBL/GenBank/DDBJ databases">
        <authorList>
            <person name="Chen Y."/>
            <person name="Shah S."/>
            <person name="Dougan E. K."/>
            <person name="Thang M."/>
            <person name="Chan C."/>
        </authorList>
    </citation>
    <scope>NUCLEOTIDE SEQUENCE [LARGE SCALE GENOMIC DNA]</scope>
</reference>
<name>A0ABN9V7V4_9DINO</name>
<evidence type="ECO:0000313" key="1">
    <source>
        <dbReference type="EMBL" id="CAK0868692.1"/>
    </source>
</evidence>
<keyword evidence="2" id="KW-1185">Reference proteome</keyword>
<sequence>ARQKNLRLIFRLAPGRAGSLSAVLAKNGQILTGSAEMAAELRRHWKSVFRAKGIDHTLLDNWLNEDADSRSDKDIVEDTPAIARLRKRHTRHAIQHSNNSSRGPDGISFLAWRRCIKLSTTVLFDAVRVLMDDSGCAAIDEEWSDFNASLLFLLPKKASGTTATGEGYFSAENTRPLNVTNTDNRLLASAVRHFVEPILGKLLFASYVSFAIRARPVYPRFKLNTTIT</sequence>
<dbReference type="Proteomes" id="UP001189429">
    <property type="component" value="Unassembled WGS sequence"/>
</dbReference>
<dbReference type="EMBL" id="CAUYUJ010016772">
    <property type="protein sequence ID" value="CAK0868692.1"/>
    <property type="molecule type" value="Genomic_DNA"/>
</dbReference>